<feature type="domain" description="Creatinase N-terminal" evidence="4">
    <location>
        <begin position="18"/>
        <end position="135"/>
    </location>
</feature>
<keyword evidence="1" id="KW-0479">Metal-binding</keyword>
<dbReference type="Pfam" id="PF16188">
    <property type="entry name" value="Peptidase_M24_C"/>
    <property type="match status" value="1"/>
</dbReference>
<dbReference type="STRING" id="1344416.A0A139A3G3"/>
<reference evidence="6 7" key="1">
    <citation type="journal article" date="2015" name="Genome Biol. Evol.">
        <title>Phylogenomic analyses indicate that early fungi evolved digesting cell walls of algal ancestors of land plants.</title>
        <authorList>
            <person name="Chang Y."/>
            <person name="Wang S."/>
            <person name="Sekimoto S."/>
            <person name="Aerts A.L."/>
            <person name="Choi C."/>
            <person name="Clum A."/>
            <person name="LaButti K.M."/>
            <person name="Lindquist E.A."/>
            <person name="Yee Ngan C."/>
            <person name="Ohm R.A."/>
            <person name="Salamov A.A."/>
            <person name="Grigoriev I.V."/>
            <person name="Spatafora J.W."/>
            <person name="Berbee M.L."/>
        </authorList>
    </citation>
    <scope>NUCLEOTIDE SEQUENCE [LARGE SCALE GENOMIC DNA]</scope>
    <source>
        <strain evidence="6 7">JEL478</strain>
    </source>
</reference>
<dbReference type="SUPFAM" id="SSF55920">
    <property type="entry name" value="Creatinase/aminopeptidase"/>
    <property type="match status" value="1"/>
</dbReference>
<evidence type="ECO:0000256" key="2">
    <source>
        <dbReference type="ARBA" id="ARBA00022801"/>
    </source>
</evidence>
<dbReference type="InterPro" id="IPR032416">
    <property type="entry name" value="Peptidase_M24_C"/>
</dbReference>
<evidence type="ECO:0000259" key="4">
    <source>
        <dbReference type="Pfam" id="PF01321"/>
    </source>
</evidence>
<dbReference type="Gene3D" id="3.40.350.10">
    <property type="entry name" value="Creatinase/prolidase N-terminal domain"/>
    <property type="match status" value="2"/>
</dbReference>
<accession>A0A139A3G3</accession>
<name>A0A139A3G3_GONPJ</name>
<dbReference type="GO" id="GO:0046872">
    <property type="term" value="F:metal ion binding"/>
    <property type="evidence" value="ECO:0007669"/>
    <property type="project" value="UniProtKB-KW"/>
</dbReference>
<dbReference type="Proteomes" id="UP000070544">
    <property type="component" value="Unassembled WGS sequence"/>
</dbReference>
<protein>
    <submittedName>
        <fullName evidence="6">Creatinase/aminopeptidase</fullName>
    </submittedName>
</protein>
<dbReference type="AlphaFoldDB" id="A0A139A3G3"/>
<dbReference type="PANTHER" id="PTHR43763:SF6">
    <property type="entry name" value="XAA-PRO AMINOPEPTIDASE 1"/>
    <property type="match status" value="1"/>
</dbReference>
<dbReference type="OrthoDB" id="9995434at2759"/>
<dbReference type="InterPro" id="IPR029149">
    <property type="entry name" value="Creatin/AminoP/Spt16_N"/>
</dbReference>
<evidence type="ECO:0000259" key="5">
    <source>
        <dbReference type="Pfam" id="PF16188"/>
    </source>
</evidence>
<keyword evidence="2" id="KW-0378">Hydrolase</keyword>
<gene>
    <name evidence="6" type="ORF">M427DRAFT_158411</name>
</gene>
<dbReference type="SUPFAM" id="SSF53092">
    <property type="entry name" value="Creatinase/prolidase N-terminal domain"/>
    <property type="match status" value="1"/>
</dbReference>
<keyword evidence="7" id="KW-1185">Reference proteome</keyword>
<organism evidence="6 7">
    <name type="scientific">Gonapodya prolifera (strain JEL478)</name>
    <name type="common">Monoblepharis prolifera</name>
    <dbReference type="NCBI Taxonomy" id="1344416"/>
    <lineage>
        <taxon>Eukaryota</taxon>
        <taxon>Fungi</taxon>
        <taxon>Fungi incertae sedis</taxon>
        <taxon>Chytridiomycota</taxon>
        <taxon>Chytridiomycota incertae sedis</taxon>
        <taxon>Monoblepharidomycetes</taxon>
        <taxon>Monoblepharidales</taxon>
        <taxon>Gonapodyaceae</taxon>
        <taxon>Gonapodya</taxon>
    </lineage>
</organism>
<dbReference type="GO" id="GO:0005737">
    <property type="term" value="C:cytoplasm"/>
    <property type="evidence" value="ECO:0007669"/>
    <property type="project" value="UniProtKB-ARBA"/>
</dbReference>
<feature type="domain" description="Peptidase M24" evidence="3">
    <location>
        <begin position="363"/>
        <end position="588"/>
    </location>
</feature>
<keyword evidence="6" id="KW-0645">Protease</keyword>
<dbReference type="Pfam" id="PF16189">
    <property type="entry name" value="Creatinase_N_2"/>
    <property type="match status" value="1"/>
</dbReference>
<evidence type="ECO:0000313" key="6">
    <source>
        <dbReference type="EMBL" id="KXS11158.1"/>
    </source>
</evidence>
<evidence type="ECO:0000259" key="3">
    <source>
        <dbReference type="Pfam" id="PF00557"/>
    </source>
</evidence>
<dbReference type="InterPro" id="IPR000587">
    <property type="entry name" value="Creatinase_N"/>
</dbReference>
<sequence>MAIVDFLPLQKEKSHHKLQDVRRLMVEEGLDALIVVNGDRHGTSYEPGESDKRIGFLTGFTDSGATTCAITARKAALWVYGLASVKAVQVIDTETWDLVADSVDLTPGIWLLKNCAPGSKVGFDPETTTAEQYLSFLDTSQMNLRMSPTHVNIVDHVWSNRPPPMNNPVFSLPESVTGASTPEKLAILRKHLTNAGFPGGIVVTQLDEVAWLLNLRGTDMVHNSEFYAFMIVGKDSAAVYMDPRKLRRVDPSLLSRCPGMISEVLAPDHLETQDVITRSYEDFLPDARTFASRCSTGDTPFFVDTRISMTLMMNLTIAMGILKEDETSPLSPAVIRQVAFSQISPLQRLKSVKNPVELEGVRSCHLRDCTAAIEFFAWIEQEIEHRFRNGDPSLSELECAEKVEQLRRLQAGYISNSFASISAYARNTSLPTAPSPTRNLSFETSGPYVHVSGAHYPDGTTASNFSRVFFYQHPRHPRAPTQHEKLVYTAVLRSFISLSSLVFPVGTTGYQIDSIARRPLWDLGLESTSLQGHGVGVGTCVVEGPHGIGSSRMFDRVPFKEGNVVTIEPAVYVEGDFGYRLENVTVVSRAKHNQQFTTGEEWKEWLTLKAVDFLPIETDLIDVNAMPPDEKQWLNDYHALVQRTMLEALELYGSKGKAGVATETVRAWLKKKTAPI</sequence>
<dbReference type="Gene3D" id="3.90.230.10">
    <property type="entry name" value="Creatinase/methionine aminopeptidase superfamily"/>
    <property type="match status" value="1"/>
</dbReference>
<dbReference type="GO" id="GO:0004177">
    <property type="term" value="F:aminopeptidase activity"/>
    <property type="evidence" value="ECO:0007669"/>
    <property type="project" value="UniProtKB-KW"/>
</dbReference>
<proteinExistence type="predicted"/>
<dbReference type="PANTHER" id="PTHR43763">
    <property type="entry name" value="XAA-PRO AMINOPEPTIDASE 1"/>
    <property type="match status" value="1"/>
</dbReference>
<dbReference type="InterPro" id="IPR050422">
    <property type="entry name" value="X-Pro_aminopeptidase_P"/>
</dbReference>
<dbReference type="EMBL" id="KQ965806">
    <property type="protein sequence ID" value="KXS11158.1"/>
    <property type="molecule type" value="Genomic_DNA"/>
</dbReference>
<evidence type="ECO:0000256" key="1">
    <source>
        <dbReference type="ARBA" id="ARBA00022723"/>
    </source>
</evidence>
<keyword evidence="6" id="KW-0031">Aminopeptidase</keyword>
<dbReference type="Pfam" id="PF00557">
    <property type="entry name" value="Peptidase_M24"/>
    <property type="match status" value="1"/>
</dbReference>
<evidence type="ECO:0000313" key="7">
    <source>
        <dbReference type="Proteomes" id="UP000070544"/>
    </source>
</evidence>
<feature type="domain" description="Peptidase M24 C-terminal" evidence="5">
    <location>
        <begin position="604"/>
        <end position="676"/>
    </location>
</feature>
<dbReference type="Pfam" id="PF01321">
    <property type="entry name" value="Creatinase_N"/>
    <property type="match status" value="1"/>
</dbReference>
<dbReference type="InterPro" id="IPR000994">
    <property type="entry name" value="Pept_M24"/>
</dbReference>
<dbReference type="InterPro" id="IPR036005">
    <property type="entry name" value="Creatinase/aminopeptidase-like"/>
</dbReference>